<name>A0A166Q380_9AGAM</name>
<dbReference type="AlphaFoldDB" id="A0A166Q380"/>
<organism evidence="1 2">
    <name type="scientific">Athelia psychrophila</name>
    <dbReference type="NCBI Taxonomy" id="1759441"/>
    <lineage>
        <taxon>Eukaryota</taxon>
        <taxon>Fungi</taxon>
        <taxon>Dikarya</taxon>
        <taxon>Basidiomycota</taxon>
        <taxon>Agaricomycotina</taxon>
        <taxon>Agaricomycetes</taxon>
        <taxon>Agaricomycetidae</taxon>
        <taxon>Atheliales</taxon>
        <taxon>Atheliaceae</taxon>
        <taxon>Athelia</taxon>
    </lineage>
</organism>
<protein>
    <submittedName>
        <fullName evidence="1">Uncharacterized protein</fullName>
    </submittedName>
</protein>
<sequence>MITEGVKRSERGCRAGLRLRSRREDVVKDRHEGLGMGAVTASLYPLLKHHDCQELAAAASLYPRINLFSNVQRVISTSMYHDYQELAAAASLYPANKFIFKRTTCYFHEQSVTASLYPLLVYHDYQELAAAASLYPANKFINSGSETGLGIAAGAAMP</sequence>
<gene>
    <name evidence="1" type="ORF">FIBSPDRAFT_887194</name>
</gene>
<dbReference type="Proteomes" id="UP000076532">
    <property type="component" value="Unassembled WGS sequence"/>
</dbReference>
<reference evidence="1 2" key="1">
    <citation type="journal article" date="2016" name="Mol. Biol. Evol.">
        <title>Comparative Genomics of Early-Diverging Mushroom-Forming Fungi Provides Insights into the Origins of Lignocellulose Decay Capabilities.</title>
        <authorList>
            <person name="Nagy L.G."/>
            <person name="Riley R."/>
            <person name="Tritt A."/>
            <person name="Adam C."/>
            <person name="Daum C."/>
            <person name="Floudas D."/>
            <person name="Sun H."/>
            <person name="Yadav J.S."/>
            <person name="Pangilinan J."/>
            <person name="Larsson K.H."/>
            <person name="Matsuura K."/>
            <person name="Barry K."/>
            <person name="Labutti K."/>
            <person name="Kuo R."/>
            <person name="Ohm R.A."/>
            <person name="Bhattacharya S.S."/>
            <person name="Shirouzu T."/>
            <person name="Yoshinaga Y."/>
            <person name="Martin F.M."/>
            <person name="Grigoriev I.V."/>
            <person name="Hibbett D.S."/>
        </authorList>
    </citation>
    <scope>NUCLEOTIDE SEQUENCE [LARGE SCALE GENOMIC DNA]</scope>
    <source>
        <strain evidence="1 2">CBS 109695</strain>
    </source>
</reference>
<evidence type="ECO:0000313" key="2">
    <source>
        <dbReference type="Proteomes" id="UP000076532"/>
    </source>
</evidence>
<accession>A0A166Q380</accession>
<keyword evidence="2" id="KW-1185">Reference proteome</keyword>
<dbReference type="EMBL" id="KV417513">
    <property type="protein sequence ID" value="KZP26709.1"/>
    <property type="molecule type" value="Genomic_DNA"/>
</dbReference>
<proteinExistence type="predicted"/>
<evidence type="ECO:0000313" key="1">
    <source>
        <dbReference type="EMBL" id="KZP26709.1"/>
    </source>
</evidence>